<organism evidence="1 2">
    <name type="scientific">Lactococcus allomyrinae</name>
    <dbReference type="NCBI Taxonomy" id="2419773"/>
    <lineage>
        <taxon>Bacteria</taxon>
        <taxon>Bacillati</taxon>
        <taxon>Bacillota</taxon>
        <taxon>Bacilli</taxon>
        <taxon>Lactobacillales</taxon>
        <taxon>Streptococcaceae</taxon>
        <taxon>Lactococcus</taxon>
    </lineage>
</organism>
<dbReference type="KEGG" id="lact:D7I46_06900"/>
<name>A0A387BLP7_9LACT</name>
<gene>
    <name evidence="1" type="ORF">D7I46_06900</name>
</gene>
<accession>A0A387BLP7</accession>
<dbReference type="Proteomes" id="UP000269374">
    <property type="component" value="Chromosome"/>
</dbReference>
<dbReference type="AlphaFoldDB" id="A0A387BLP7"/>
<sequence length="256" mass="30377">MIKIYNENRMTRRPFFKALIEYLAHHEETILRQIHKEFADVKNLDRQLDAFIESGLIVRADKRYYLGFHVFSDKDFTDRNLSALTESLSTRNVFTEPFFVETDSEIATNLDLSWKIQTLSNRTNKVKLNFASRYNLQTATLANYFYKVAEQLSLTDFEKEIYQIMGDVDLEYALKYMTTFLLKFMRKEVVKTKDDIFVQVLEKYEMIEKVGEHEYRCLLNFAEYEISEIIFDDAESFIEAQIQQKTPIENFISLGD</sequence>
<evidence type="ECO:0000313" key="2">
    <source>
        <dbReference type="Proteomes" id="UP000269374"/>
    </source>
</evidence>
<dbReference type="OrthoDB" id="2234771at2"/>
<reference evidence="1 2" key="1">
    <citation type="submission" date="2018-09" db="EMBL/GenBank/DDBJ databases">
        <title>Genome sequencing of strain 1JSPR-7.</title>
        <authorList>
            <person name="Heo J."/>
            <person name="Kim S.-J."/>
            <person name="Kwon S.-W."/>
        </authorList>
    </citation>
    <scope>NUCLEOTIDE SEQUENCE [LARGE SCALE GENOMIC DNA]</scope>
    <source>
        <strain evidence="1 2">1JSPR-7</strain>
    </source>
</reference>
<evidence type="ECO:0000313" key="1">
    <source>
        <dbReference type="EMBL" id="AYG01946.1"/>
    </source>
</evidence>
<keyword evidence="2" id="KW-1185">Reference proteome</keyword>
<dbReference type="RefSeq" id="WP_120773315.1">
    <property type="nucleotide sequence ID" value="NZ_CP032627.1"/>
</dbReference>
<protein>
    <submittedName>
        <fullName evidence="1">DUF1803 domain-containing protein</fullName>
    </submittedName>
</protein>
<dbReference type="InterPro" id="IPR014924">
    <property type="entry name" value="DUF1803"/>
</dbReference>
<dbReference type="EMBL" id="CP032627">
    <property type="protein sequence ID" value="AYG01946.1"/>
    <property type="molecule type" value="Genomic_DNA"/>
</dbReference>
<proteinExistence type="predicted"/>
<dbReference type="Pfam" id="PF08820">
    <property type="entry name" value="DUF1803"/>
    <property type="match status" value="1"/>
</dbReference>